<dbReference type="STRING" id="113226.A0A139IFW5"/>
<dbReference type="OrthoDB" id="4739136at2759"/>
<evidence type="ECO:0000259" key="2">
    <source>
        <dbReference type="Pfam" id="PF25482"/>
    </source>
</evidence>
<dbReference type="EMBL" id="LFZO01000109">
    <property type="protein sequence ID" value="KXT13610.1"/>
    <property type="molecule type" value="Genomic_DNA"/>
</dbReference>
<feature type="region of interest" description="Disordered" evidence="1">
    <location>
        <begin position="1"/>
        <end position="139"/>
    </location>
</feature>
<protein>
    <recommendedName>
        <fullName evidence="2">DUF7905 domain-containing protein</fullName>
    </recommendedName>
</protein>
<feature type="domain" description="DUF7905" evidence="2">
    <location>
        <begin position="408"/>
        <end position="734"/>
    </location>
</feature>
<sequence>MAPAEDYEVANARTWDDTIALPPEEPELGIDDGPEWQQVGNTKQSRRQQKQNKRRQQQKVAHCPSVFQPPSPLRPQQGKDNQAPRVSASQKPSHVRPRYGKENQPPRPDFRNTGQHSASKWRRAREPHGGYTKTVESKQQAPMMVAEVDNDAQALWRRHRPPLDNIRIPPILAIEDDTRHVLQTLAKDLGTFIHCDAIDKRAAHLTFDIWGEDADVTATKNALMFRIDELMSQKGRSAGSFAKVLSLTPVLRQRYEDRWAREIKKSRFRQFPPQGMAFPAIGSFHWPSREYKPEEVLGPNAEAFDDIRMDTSCYIVFASELSVFQVMGNEKQVKRALVRLRKSCFQLTARSINPARTYLVRWLNGVGIPTHVYLEPYPLPAVLASADAVDDTPSMSPRAEGHEESMHKIELNRHLSKMNTERVRVTLCNALRKIHFYQGHITIRVRLGTFLVSRYRMPKGAVDENPQDVLYELKEYEDMTKESQFFGRVTEEIGDATAEATVHDVFLQANDLLVPHGAMTNSLRDVKPVFAAIFVFDDANGALQLHMSWHELEETKADGPEYLLEQAKWTRLDRDTNRPTPLLDMSLTDLHTGSAWQFEIAASRSVEEYKVPQNLRDFAARVTIDPVQAAKQSAEKSFVRYNPFMRLRSFRQEVCFRYNILNSDYTLELKRFQDRIFSTQQTLVEKPKVTVYEARWGINVFRTDWDTAFSKNERLPIGEVADWDDDFDVVFPSDIGPDVEDDGDGFEQLLGKLDRIAALVRSSRSIEGETEEID</sequence>
<dbReference type="AlphaFoldDB" id="A0A139IFW5"/>
<dbReference type="Proteomes" id="UP000073492">
    <property type="component" value="Unassembled WGS sequence"/>
</dbReference>
<feature type="compositionally biased region" description="Basic residues" evidence="1">
    <location>
        <begin position="44"/>
        <end position="57"/>
    </location>
</feature>
<evidence type="ECO:0000256" key="1">
    <source>
        <dbReference type="SAM" id="MobiDB-lite"/>
    </source>
</evidence>
<keyword evidence="4" id="KW-1185">Reference proteome</keyword>
<accession>A0A139IFW5</accession>
<evidence type="ECO:0000313" key="4">
    <source>
        <dbReference type="Proteomes" id="UP000073492"/>
    </source>
</evidence>
<name>A0A139IFW5_9PEZI</name>
<gene>
    <name evidence="3" type="ORF">AC579_9771</name>
</gene>
<dbReference type="EMBL" id="LFZO01000109">
    <property type="protein sequence ID" value="KXT13608.1"/>
    <property type="molecule type" value="Genomic_DNA"/>
</dbReference>
<reference evidence="3 4" key="1">
    <citation type="submission" date="2015-07" db="EMBL/GenBank/DDBJ databases">
        <title>Comparative genomics of the Sigatoka disease complex on banana suggests a link between parallel evolutionary changes in Pseudocercospora fijiensis and Pseudocercospora eumusae and increased virulence on the banana host.</title>
        <authorList>
            <person name="Chang T.-C."/>
            <person name="Salvucci A."/>
            <person name="Crous P.W."/>
            <person name="Stergiopoulos I."/>
        </authorList>
    </citation>
    <scope>NUCLEOTIDE SEQUENCE [LARGE SCALE GENOMIC DNA]</scope>
    <source>
        <strain evidence="3 4">CBS 116634</strain>
    </source>
</reference>
<feature type="compositionally biased region" description="Acidic residues" evidence="1">
    <location>
        <begin position="24"/>
        <end position="34"/>
    </location>
</feature>
<organism evidence="3 4">
    <name type="scientific">Pseudocercospora musae</name>
    <dbReference type="NCBI Taxonomy" id="113226"/>
    <lineage>
        <taxon>Eukaryota</taxon>
        <taxon>Fungi</taxon>
        <taxon>Dikarya</taxon>
        <taxon>Ascomycota</taxon>
        <taxon>Pezizomycotina</taxon>
        <taxon>Dothideomycetes</taxon>
        <taxon>Dothideomycetidae</taxon>
        <taxon>Mycosphaerellales</taxon>
        <taxon>Mycosphaerellaceae</taxon>
        <taxon>Pseudocercospora</taxon>
    </lineage>
</organism>
<comment type="caution">
    <text evidence="3">The sequence shown here is derived from an EMBL/GenBank/DDBJ whole genome shotgun (WGS) entry which is preliminary data.</text>
</comment>
<dbReference type="Pfam" id="PF25482">
    <property type="entry name" value="DUF7905"/>
    <property type="match status" value="1"/>
</dbReference>
<dbReference type="InterPro" id="IPR057227">
    <property type="entry name" value="DUF7905"/>
</dbReference>
<proteinExistence type="predicted"/>
<evidence type="ECO:0000313" key="3">
    <source>
        <dbReference type="EMBL" id="KXT13610.1"/>
    </source>
</evidence>